<evidence type="ECO:0000256" key="11">
    <source>
        <dbReference type="ARBA" id="ARBA00023317"/>
    </source>
</evidence>
<dbReference type="InterPro" id="IPR033177">
    <property type="entry name" value="PSD-B"/>
</dbReference>
<dbReference type="NCBIfam" id="TIGR00163">
    <property type="entry name" value="PS_decarb"/>
    <property type="match status" value="1"/>
</dbReference>
<comment type="pathway">
    <text evidence="12">Phospholipid metabolism; phosphatidylethanolamine biosynthesis.</text>
</comment>
<evidence type="ECO:0000256" key="6">
    <source>
        <dbReference type="ARBA" id="ARBA00023098"/>
    </source>
</evidence>
<dbReference type="AlphaFoldDB" id="A0A4Q9JWP0"/>
<evidence type="ECO:0000256" key="3">
    <source>
        <dbReference type="ARBA" id="ARBA00012243"/>
    </source>
</evidence>
<evidence type="ECO:0000256" key="10">
    <source>
        <dbReference type="ARBA" id="ARBA00023264"/>
    </source>
</evidence>
<evidence type="ECO:0000256" key="7">
    <source>
        <dbReference type="ARBA" id="ARBA00023145"/>
    </source>
</evidence>
<evidence type="ECO:0000256" key="9">
    <source>
        <dbReference type="ARBA" id="ARBA00023239"/>
    </source>
</evidence>
<evidence type="ECO:0000256" key="1">
    <source>
        <dbReference type="ARBA" id="ARBA00001928"/>
    </source>
</evidence>
<dbReference type="UniPathway" id="UPA00558"/>
<evidence type="ECO:0000256" key="5">
    <source>
        <dbReference type="ARBA" id="ARBA00022793"/>
    </source>
</evidence>
<organism evidence="13 14">
    <name type="scientific">Campylobacter novaezeelandiae</name>
    <dbReference type="NCBI Taxonomy" id="2267891"/>
    <lineage>
        <taxon>Bacteria</taxon>
        <taxon>Pseudomonadati</taxon>
        <taxon>Campylobacterota</taxon>
        <taxon>Epsilonproteobacteria</taxon>
        <taxon>Campylobacterales</taxon>
        <taxon>Campylobacteraceae</taxon>
        <taxon>Campylobacter</taxon>
    </lineage>
</organism>
<comment type="pathway">
    <text evidence="2">Lipid metabolism.</text>
</comment>
<dbReference type="GO" id="GO:0004609">
    <property type="term" value="F:phosphatidylserine decarboxylase activity"/>
    <property type="evidence" value="ECO:0007669"/>
    <property type="project" value="UniProtKB-EC"/>
</dbReference>
<dbReference type="InterPro" id="IPR003817">
    <property type="entry name" value="PS_Dcarbxylase"/>
</dbReference>
<keyword evidence="8" id="KW-0594">Phospholipid biosynthesis</keyword>
<evidence type="ECO:0000256" key="4">
    <source>
        <dbReference type="ARBA" id="ARBA00022516"/>
    </source>
</evidence>
<keyword evidence="6" id="KW-0443">Lipid metabolism</keyword>
<evidence type="ECO:0000313" key="14">
    <source>
        <dbReference type="Proteomes" id="UP000292583"/>
    </source>
</evidence>
<comment type="caution">
    <text evidence="13">The sequence shown here is derived from an EMBL/GenBank/DDBJ whole genome shotgun (WGS) entry which is preliminary data.</text>
</comment>
<dbReference type="PANTHER" id="PTHR10067:SF6">
    <property type="entry name" value="PHOSPHATIDYLSERINE DECARBOXYLASE PROENZYME, MITOCHONDRIAL"/>
    <property type="match status" value="1"/>
</dbReference>
<proteinExistence type="predicted"/>
<evidence type="ECO:0000313" key="13">
    <source>
        <dbReference type="EMBL" id="TBR81439.1"/>
    </source>
</evidence>
<name>A0A4Q9JWP0_9BACT</name>
<gene>
    <name evidence="13" type="ORF">DU473_03615</name>
</gene>
<keyword evidence="9 13" id="KW-0456">Lyase</keyword>
<dbReference type="NCBIfam" id="NF003038">
    <property type="entry name" value="PRK03934.1"/>
    <property type="match status" value="1"/>
</dbReference>
<dbReference type="PANTHER" id="PTHR10067">
    <property type="entry name" value="PHOSPHATIDYLSERINE DECARBOXYLASE"/>
    <property type="match status" value="1"/>
</dbReference>
<keyword evidence="4" id="KW-0444">Lipid biosynthesis</keyword>
<dbReference type="OrthoDB" id="9802030at2"/>
<keyword evidence="5" id="KW-0210">Decarboxylase</keyword>
<dbReference type="EMBL" id="QPGR01000005">
    <property type="protein sequence ID" value="TBR81439.1"/>
    <property type="molecule type" value="Genomic_DNA"/>
</dbReference>
<evidence type="ECO:0000256" key="8">
    <source>
        <dbReference type="ARBA" id="ARBA00023209"/>
    </source>
</evidence>
<keyword evidence="10" id="KW-1208">Phospholipid metabolism</keyword>
<keyword evidence="11" id="KW-0670">Pyruvate</keyword>
<protein>
    <recommendedName>
        <fullName evidence="3">phosphatidylserine decarboxylase</fullName>
        <ecNumber evidence="3">4.1.1.65</ecNumber>
    </recommendedName>
</protein>
<dbReference type="EC" id="4.1.1.65" evidence="3"/>
<dbReference type="Pfam" id="PF02666">
    <property type="entry name" value="PS_Dcarbxylase"/>
    <property type="match status" value="1"/>
</dbReference>
<keyword evidence="14" id="KW-1185">Reference proteome</keyword>
<dbReference type="RefSeq" id="WP_131163544.1">
    <property type="nucleotide sequence ID" value="NZ_QPGP01000009.1"/>
</dbReference>
<dbReference type="GO" id="GO:0006646">
    <property type="term" value="P:phosphatidylethanolamine biosynthetic process"/>
    <property type="evidence" value="ECO:0007669"/>
    <property type="project" value="UniProtKB-UniPathway"/>
</dbReference>
<sequence length="269" mass="31364">MSFSNQSSRVFGLIARFKFIKPLQTLINKAYIKYFKIDMSEFKQAGDYESLNALFTRSLETSRNLENDFIAPCDGKILQISNSFFQKDEFFSFSIKGKVYNINTLIRDSFESKELENGLDCVNIYLSPKDYHRYHAPCDLEILSAVYTRGKLYSVNEKYLKKISNLYSENERVCLKCKSENNFIFWLVFVGAQNVGKMRFNFDSNIQTNTRKYNNFSTKYHNLKIKKGEELGNFELGSTIVILSQKGFLNFNIQENQNIKFGKNIANFI</sequence>
<comment type="cofactor">
    <cofactor evidence="1">
        <name>pyruvate</name>
        <dbReference type="ChEBI" id="CHEBI:15361"/>
    </cofactor>
</comment>
<reference evidence="13 14" key="1">
    <citation type="submission" date="2018-07" db="EMBL/GenBank/DDBJ databases">
        <title>Campylobacter zealandensis sp. nov., isolated from birds and water in New Zealand.</title>
        <authorList>
            <person name="Wilkinson D.A."/>
            <person name="Biggs P.J."/>
            <person name="French N.P."/>
            <person name="Midwinter A.C."/>
        </authorList>
    </citation>
    <scope>NUCLEOTIDE SEQUENCE [LARGE SCALE GENOMIC DNA]</scope>
    <source>
        <strain evidence="13 14">B423b</strain>
    </source>
</reference>
<evidence type="ECO:0000256" key="2">
    <source>
        <dbReference type="ARBA" id="ARBA00005189"/>
    </source>
</evidence>
<dbReference type="Proteomes" id="UP000292583">
    <property type="component" value="Unassembled WGS sequence"/>
</dbReference>
<accession>A0A4Q9JWP0</accession>
<keyword evidence="7" id="KW-0865">Zymogen</keyword>
<evidence type="ECO:0000256" key="12">
    <source>
        <dbReference type="ARBA" id="ARBA00024326"/>
    </source>
</evidence>